<gene>
    <name evidence="2" type="ORF">GCM10022222_00100</name>
</gene>
<accession>A0ABP6UTP7</accession>
<organism evidence="2 3">
    <name type="scientific">Amycolatopsis ultiminotia</name>
    <dbReference type="NCBI Taxonomy" id="543629"/>
    <lineage>
        <taxon>Bacteria</taxon>
        <taxon>Bacillati</taxon>
        <taxon>Actinomycetota</taxon>
        <taxon>Actinomycetes</taxon>
        <taxon>Pseudonocardiales</taxon>
        <taxon>Pseudonocardiaceae</taxon>
        <taxon>Amycolatopsis</taxon>
    </lineage>
</organism>
<dbReference type="Pfam" id="PF13560">
    <property type="entry name" value="HTH_31"/>
    <property type="match status" value="1"/>
</dbReference>
<evidence type="ECO:0000259" key="1">
    <source>
        <dbReference type="PROSITE" id="PS50943"/>
    </source>
</evidence>
<dbReference type="InterPro" id="IPR010982">
    <property type="entry name" value="Lambda_DNA-bd_dom_sf"/>
</dbReference>
<name>A0ABP6UTP7_9PSEU</name>
<dbReference type="RefSeq" id="WP_344854103.1">
    <property type="nucleotide sequence ID" value="NZ_BAAAZN010000001.1"/>
</dbReference>
<evidence type="ECO:0000313" key="2">
    <source>
        <dbReference type="EMBL" id="GAA3522316.1"/>
    </source>
</evidence>
<comment type="caution">
    <text evidence="2">The sequence shown here is derived from an EMBL/GenBank/DDBJ whole genome shotgun (WGS) entry which is preliminary data.</text>
</comment>
<proteinExistence type="predicted"/>
<protein>
    <recommendedName>
        <fullName evidence="1">HTH cro/C1-type domain-containing protein</fullName>
    </recommendedName>
</protein>
<reference evidence="3" key="1">
    <citation type="journal article" date="2019" name="Int. J. Syst. Evol. Microbiol.">
        <title>The Global Catalogue of Microorganisms (GCM) 10K type strain sequencing project: providing services to taxonomists for standard genome sequencing and annotation.</title>
        <authorList>
            <consortium name="The Broad Institute Genomics Platform"/>
            <consortium name="The Broad Institute Genome Sequencing Center for Infectious Disease"/>
            <person name="Wu L."/>
            <person name="Ma J."/>
        </authorList>
    </citation>
    <scope>NUCLEOTIDE SEQUENCE [LARGE SCALE GENOMIC DNA]</scope>
    <source>
        <strain evidence="3">JCM 16898</strain>
    </source>
</reference>
<dbReference type="SUPFAM" id="SSF47413">
    <property type="entry name" value="lambda repressor-like DNA-binding domains"/>
    <property type="match status" value="1"/>
</dbReference>
<dbReference type="InterPro" id="IPR001387">
    <property type="entry name" value="Cro/C1-type_HTH"/>
</dbReference>
<dbReference type="CDD" id="cd00093">
    <property type="entry name" value="HTH_XRE"/>
    <property type="match status" value="1"/>
</dbReference>
<dbReference type="Proteomes" id="UP001500689">
    <property type="component" value="Unassembled WGS sequence"/>
</dbReference>
<sequence length="131" mass="14180">MSQLSNYGRPRITILGAALRKARKDASDGLRELARRIDANPALLSNWEFGQRTPSLEDVAAILGALGASGDDKKFILHLARTTEPSVIILGDQDNPGHAMALRACDDAASSITLWNPMAVPELLQLHMEHA</sequence>
<dbReference type="EMBL" id="BAAAZN010000001">
    <property type="protein sequence ID" value="GAA3522316.1"/>
    <property type="molecule type" value="Genomic_DNA"/>
</dbReference>
<dbReference type="Gene3D" id="1.10.260.40">
    <property type="entry name" value="lambda repressor-like DNA-binding domains"/>
    <property type="match status" value="1"/>
</dbReference>
<feature type="domain" description="HTH cro/C1-type" evidence="1">
    <location>
        <begin position="19"/>
        <end position="73"/>
    </location>
</feature>
<dbReference type="PROSITE" id="PS50943">
    <property type="entry name" value="HTH_CROC1"/>
    <property type="match status" value="1"/>
</dbReference>
<evidence type="ECO:0000313" key="3">
    <source>
        <dbReference type="Proteomes" id="UP001500689"/>
    </source>
</evidence>
<keyword evidence="3" id="KW-1185">Reference proteome</keyword>
<dbReference type="SMART" id="SM00530">
    <property type="entry name" value="HTH_XRE"/>
    <property type="match status" value="1"/>
</dbReference>